<dbReference type="PANTHER" id="PTHR12338">
    <property type="entry name" value="AUTOTRANSPORTER"/>
    <property type="match status" value="1"/>
</dbReference>
<dbReference type="CDD" id="cd01344">
    <property type="entry name" value="PL2_Passenger_AT"/>
    <property type="match status" value="1"/>
</dbReference>
<dbReference type="InterPro" id="IPR036709">
    <property type="entry name" value="Autotransporte_beta_dom_sf"/>
</dbReference>
<evidence type="ECO:0000313" key="4">
    <source>
        <dbReference type="Proteomes" id="UP001611251"/>
    </source>
</evidence>
<keyword evidence="4" id="KW-1185">Reference proteome</keyword>
<evidence type="ECO:0000259" key="2">
    <source>
        <dbReference type="PROSITE" id="PS51208"/>
    </source>
</evidence>
<dbReference type="RefSeq" id="WP_397211611.1">
    <property type="nucleotide sequence ID" value="NZ_JBGFSN010000003.1"/>
</dbReference>
<dbReference type="InterPro" id="IPR050909">
    <property type="entry name" value="Bact_Autotransporter_VF"/>
</dbReference>
<dbReference type="InterPro" id="IPR005546">
    <property type="entry name" value="Autotransporte_beta"/>
</dbReference>
<dbReference type="NCBIfam" id="TIGR01414">
    <property type="entry name" value="autotrans_barl"/>
    <property type="match status" value="1"/>
</dbReference>
<dbReference type="InterPro" id="IPR043990">
    <property type="entry name" value="AC_1"/>
</dbReference>
<feature type="region of interest" description="Disordered" evidence="1">
    <location>
        <begin position="583"/>
        <end position="653"/>
    </location>
</feature>
<proteinExistence type="predicted"/>
<feature type="compositionally biased region" description="Pro residues" evidence="1">
    <location>
        <begin position="642"/>
        <end position="651"/>
    </location>
</feature>
<dbReference type="InterPro" id="IPR006315">
    <property type="entry name" value="OM_autotransptr_brl_dom"/>
</dbReference>
<organism evidence="3 4">
    <name type="scientific">Pantoea osteomyelitidis</name>
    <dbReference type="NCBI Taxonomy" id="3230026"/>
    <lineage>
        <taxon>Bacteria</taxon>
        <taxon>Pseudomonadati</taxon>
        <taxon>Pseudomonadota</taxon>
        <taxon>Gammaproteobacteria</taxon>
        <taxon>Enterobacterales</taxon>
        <taxon>Erwiniaceae</taxon>
        <taxon>Pantoea</taxon>
    </lineage>
</organism>
<dbReference type="Proteomes" id="UP001611251">
    <property type="component" value="Unassembled WGS sequence"/>
</dbReference>
<protein>
    <submittedName>
        <fullName evidence="3">Autotransporter outer membrane beta-barrel domain-containing protein</fullName>
    </submittedName>
</protein>
<accession>A0ABW7PRU7</accession>
<dbReference type="SUPFAM" id="SSF51126">
    <property type="entry name" value="Pectin lyase-like"/>
    <property type="match status" value="1"/>
</dbReference>
<reference evidence="3 4" key="1">
    <citation type="submission" date="2024-08" db="EMBL/GenBank/DDBJ databases">
        <title>Pantoea ronii - a newly identified human opportunistic pathogen.</title>
        <authorList>
            <person name="Keidar-Friedman D."/>
            <person name="Sorek N."/>
            <person name="Leshin-Carmel D."/>
            <person name="Tsur A."/>
            <person name="Amsalem M."/>
            <person name="Tolkach D."/>
            <person name="Brosh-Nissimov T."/>
        </authorList>
    </citation>
    <scope>NUCLEOTIDE SEQUENCE [LARGE SCALE GENOMIC DNA]</scope>
    <source>
        <strain evidence="3 4">AA23256</strain>
    </source>
</reference>
<comment type="caution">
    <text evidence="3">The sequence shown here is derived from an EMBL/GenBank/DDBJ whole genome shotgun (WGS) entry which is preliminary data.</text>
</comment>
<dbReference type="PANTHER" id="PTHR12338:SF5">
    <property type="entry name" value="ANTIGEN 43-RELATED"/>
    <property type="match status" value="1"/>
</dbReference>
<gene>
    <name evidence="3" type="ORF">ABU178_02340</name>
</gene>
<evidence type="ECO:0000313" key="3">
    <source>
        <dbReference type="EMBL" id="MFH8133022.1"/>
    </source>
</evidence>
<dbReference type="Gene3D" id="2.160.20.20">
    <property type="match status" value="1"/>
</dbReference>
<feature type="domain" description="Autotransporter" evidence="2">
    <location>
        <begin position="697"/>
        <end position="985"/>
    </location>
</feature>
<dbReference type="InterPro" id="IPR011050">
    <property type="entry name" value="Pectin_lyase_fold/virulence"/>
</dbReference>
<sequence length="985" mass="103799">MTGGSIITLGESSPALEAVAGSVVSLDNVQLNSNSSGLTDTLIINGSTLEADSILIQSDGTGTGMRITGNSDVTLNDTEVSMTGMNSIAAVYVDQGKVNADSLRIFATGSYGLQAKGLNETTAPDITLNQGQITVTNGVGVDVENSHITLNNTRVSTLGTAEDAHALNMKGNAQAEITGGQYETKGEASHAITLQDSSASLTASGVKLYTYGANAYGLDVADGQAELSNGQIKTYGKYGHGIVSHADDVRIDSSSVNTMGESAIAAAATGGGAIQIADSNFTTLGEAAYGLAVNTHSNITADNLNVMASGTYAHGLYLEGGELNLLNSSVNVQGSSASAIYANGDALTGLSQVTVDNGSLTTAGFTGIIANGADLSVTLKNGTELTADDGLLALSTSRVSGAVYYSNIDLAADNNVTLNGDVRAEMYSTLNLSLRNQSVWNGAAYRATDVMVDNSSRWNISGNSDVANLDNAGTVEFTPKEGEQSVLTVRQNYTGNGGTLVFNTVLGDENSETNKMVVEGDTAGTTNVVVNNLGGKGDYTQGNGIELIRVAGNSAGEFVQQGRIVAGAYDYSLLRGEGAAQPNWYLSNKKPDEPDDEVEGPADINDPGDNGNGGNPGDNGDGGDPADNGPHLDEIVADVPPTGGPVTPPGPAVNDRNLALRPESGVYLANFEAANNLFVTRLHDRLGETQFTDNLSDQGHATSLWLRQVGGQNTGYNSNGQLKMVSNRYVAQLGGDLVSWSQNQLDRFHLGVMAGYAHSKNKTRSSAYGYRAGGEINGYSAGIYGTWYANDQDKTGTYVDSWVLYNWFKNSVNGQDLPEENYRSKGLTASVEAGYTAKLSEFRGSLGSVNQWFIQPKAQVVWQGVRADDHRETNGTHVQAQGNDNIMTSLGVRTFLKGSHIKDANTPRQFEPFVEVNWIHNTETPAVRMDNTLIQQAGVRNLGEVKVGIEARLDTNFKGWTNFAQKVGDAGYNDSQFMLGINYHF</sequence>
<dbReference type="Pfam" id="PF03797">
    <property type="entry name" value="Autotransporter"/>
    <property type="match status" value="1"/>
</dbReference>
<dbReference type="PROSITE" id="PS51208">
    <property type="entry name" value="AUTOTRANSPORTER"/>
    <property type="match status" value="1"/>
</dbReference>
<feature type="compositionally biased region" description="Gly residues" evidence="1">
    <location>
        <begin position="610"/>
        <end position="623"/>
    </location>
</feature>
<name>A0ABW7PRU7_9GAMM</name>
<dbReference type="Pfam" id="PF18883">
    <property type="entry name" value="AC_1"/>
    <property type="match status" value="1"/>
</dbReference>
<dbReference type="SMART" id="SM00869">
    <property type="entry name" value="Autotransporter"/>
    <property type="match status" value="1"/>
</dbReference>
<dbReference type="InterPro" id="IPR012332">
    <property type="entry name" value="Autotransporter_pectin_lyase_C"/>
</dbReference>
<evidence type="ECO:0000256" key="1">
    <source>
        <dbReference type="SAM" id="MobiDB-lite"/>
    </source>
</evidence>
<dbReference type="SUPFAM" id="SSF103515">
    <property type="entry name" value="Autotransporter"/>
    <property type="match status" value="1"/>
</dbReference>
<dbReference type="Gene3D" id="2.40.128.130">
    <property type="entry name" value="Autotransporter beta-domain"/>
    <property type="match status" value="1"/>
</dbReference>
<dbReference type="EMBL" id="JBGFSN010000003">
    <property type="protein sequence ID" value="MFH8133022.1"/>
    <property type="molecule type" value="Genomic_DNA"/>
</dbReference>